<dbReference type="InParanoid" id="D1YX49"/>
<dbReference type="PANTHER" id="PTHR43750">
    <property type="entry name" value="UDP-GLUCOSE 6-DEHYDROGENASE TUAD"/>
    <property type="match status" value="1"/>
</dbReference>
<dbReference type="CDD" id="cd00761">
    <property type="entry name" value="Glyco_tranf_GTA_type"/>
    <property type="match status" value="1"/>
</dbReference>
<dbReference type="EMBL" id="AP011532">
    <property type="protein sequence ID" value="BAI61021.1"/>
    <property type="molecule type" value="Genomic_DNA"/>
</dbReference>
<feature type="domain" description="Glycosyltransferase 2-like" evidence="2">
    <location>
        <begin position="261"/>
        <end position="390"/>
    </location>
</feature>
<comment type="similarity">
    <text evidence="1">Belongs to the UDP-glucose/GDP-mannose dehydrogenase family.</text>
</comment>
<reference evidence="5 6" key="2">
    <citation type="journal article" date="2008" name="Int. J. Syst. Evol. Microbiol.">
        <title>Methanocella paludicola gen. nov., sp. nov., a methane-producing archaeon, the first isolate of the lineage 'Rice Cluster I', and proposal of the new archaeal order Methanocellales ord. nov.</title>
        <authorList>
            <person name="Sakai S."/>
            <person name="Imachi H."/>
            <person name="Hanada S."/>
            <person name="Ohashi A."/>
            <person name="Harada H."/>
            <person name="Kamagata Y."/>
        </authorList>
    </citation>
    <scope>NUCLEOTIDE SEQUENCE [LARGE SCALE GENOMIC DNA]</scope>
    <source>
        <strain evidence="6">DSM 17711 / JCM 13418 / NBRC 101707 / SANAE</strain>
    </source>
</reference>
<dbReference type="Proteomes" id="UP000001882">
    <property type="component" value="Chromosome"/>
</dbReference>
<reference evidence="5 6" key="1">
    <citation type="journal article" date="2007" name="Appl. Environ. Microbiol.">
        <title>Isolation of key methanogens for global methane emission from rice paddy fields: a novel isolate affiliated with the clone cluster rice cluster I.</title>
        <authorList>
            <person name="Sakai S."/>
            <person name="Imachi H."/>
            <person name="Sekiguchi Y."/>
            <person name="Ohashi A."/>
            <person name="Harada H."/>
            <person name="Kamagata Y."/>
        </authorList>
    </citation>
    <scope>NUCLEOTIDE SEQUENCE [LARGE SCALE GENOMIC DNA]</scope>
    <source>
        <strain evidence="6">DSM 17711 / JCM 13418 / NBRC 101707 / SANAE</strain>
    </source>
</reference>
<proteinExistence type="inferred from homology"/>
<dbReference type="STRING" id="304371.MCP_0949"/>
<dbReference type="InterPro" id="IPR008927">
    <property type="entry name" value="6-PGluconate_DH-like_C_sf"/>
</dbReference>
<dbReference type="GO" id="GO:0051287">
    <property type="term" value="F:NAD binding"/>
    <property type="evidence" value="ECO:0007669"/>
    <property type="project" value="InterPro"/>
</dbReference>
<evidence type="ECO:0000259" key="2">
    <source>
        <dbReference type="Pfam" id="PF00535"/>
    </source>
</evidence>
<feature type="domain" description="UDP-glucose/GDP-mannose dehydrogenase N-terminal" evidence="4">
    <location>
        <begin position="40"/>
        <end position="138"/>
    </location>
</feature>
<dbReference type="SUPFAM" id="SSF48179">
    <property type="entry name" value="6-phosphogluconate dehydrogenase C-terminal domain-like"/>
    <property type="match status" value="1"/>
</dbReference>
<dbReference type="InterPro" id="IPR001173">
    <property type="entry name" value="Glyco_trans_2-like"/>
</dbReference>
<evidence type="ECO:0000313" key="5">
    <source>
        <dbReference type="EMBL" id="BAI61021.1"/>
    </source>
</evidence>
<dbReference type="Pfam" id="PF00984">
    <property type="entry name" value="UDPG_MGDP_dh"/>
    <property type="match status" value="1"/>
</dbReference>
<evidence type="ECO:0000313" key="6">
    <source>
        <dbReference type="Proteomes" id="UP000001882"/>
    </source>
</evidence>
<protein>
    <recommendedName>
        <fullName evidence="7">Glycosyltransferase</fullName>
    </recommendedName>
</protein>
<dbReference type="InterPro" id="IPR036291">
    <property type="entry name" value="NAD(P)-bd_dom_sf"/>
</dbReference>
<dbReference type="OrthoDB" id="59839at2157"/>
<dbReference type="Gene3D" id="3.40.50.720">
    <property type="entry name" value="NAD(P)-binding Rossmann-like Domain"/>
    <property type="match status" value="1"/>
</dbReference>
<dbReference type="Pfam" id="PF03721">
    <property type="entry name" value="UDPG_MGDP_dh_N"/>
    <property type="match status" value="1"/>
</dbReference>
<reference evidence="6" key="3">
    <citation type="journal article" date="2011" name="PLoS ONE">
        <title>Genome sequence of a mesophilic hydrogenotrophic methanogen Methanocella paludicola, the first cultivated representative of the order Methanocellales.</title>
        <authorList>
            <person name="Sakai S."/>
            <person name="Takaki Y."/>
            <person name="Shimamura S."/>
            <person name="Sekine M."/>
            <person name="Tajima T."/>
            <person name="Kosugi H."/>
            <person name="Ichikawa N."/>
            <person name="Tasumi E."/>
            <person name="Hiraki A.T."/>
            <person name="Shimizu A."/>
            <person name="Kato Y."/>
            <person name="Nishiko R."/>
            <person name="Mori K."/>
            <person name="Fujita N."/>
            <person name="Imachi H."/>
            <person name="Takai K."/>
        </authorList>
    </citation>
    <scope>NUCLEOTIDE SEQUENCE [LARGE SCALE GENOMIC DNA]</scope>
    <source>
        <strain evidence="6">DSM 17711 / JCM 13418 / NBRC 101707 / SANAE</strain>
    </source>
</reference>
<gene>
    <name evidence="5" type="ordered locus">MCP_0949</name>
</gene>
<dbReference type="Gene3D" id="3.90.550.10">
    <property type="entry name" value="Spore Coat Polysaccharide Biosynthesis Protein SpsA, Chain A"/>
    <property type="match status" value="1"/>
</dbReference>
<dbReference type="InterPro" id="IPR029044">
    <property type="entry name" value="Nucleotide-diphossugar_trans"/>
</dbReference>
<feature type="domain" description="UDP-glucose/GDP-mannose dehydrogenase dimerisation" evidence="3">
    <location>
        <begin position="156"/>
        <end position="244"/>
    </location>
</feature>
<keyword evidence="6" id="KW-1185">Reference proteome</keyword>
<dbReference type="InterPro" id="IPR001732">
    <property type="entry name" value="UDP-Glc/GDP-Man_DH_N"/>
</dbReference>
<evidence type="ECO:0000259" key="4">
    <source>
        <dbReference type="Pfam" id="PF03721"/>
    </source>
</evidence>
<evidence type="ECO:0008006" key="7">
    <source>
        <dbReference type="Google" id="ProtNLM"/>
    </source>
</evidence>
<dbReference type="PANTHER" id="PTHR43750:SF3">
    <property type="entry name" value="UDP-GLUCOSE 6-DEHYDROGENASE TUAD"/>
    <property type="match status" value="1"/>
</dbReference>
<sequence length="521" mass="59336">MKEFGVIGLGSVGWSVIHGLSQYYSYAGYDILNEYKWEPILDTKIVFICVGTPLGNDGRLDCSNVREVIRKLFEDHYKGVVVVKSTVSIGFMDAATRDFLGIRLVYMPEFLREKNSYSWFIKPDRIVVSGKQKDIEEALSFFTWIEDAVIIKTDFRNAETGKLAHNSYIATKVSFTNEMEYICKSVGADAHDVMKIVSTDRRVMCSEHLTPGLGPYGGKCVLKDMSELTNSTKSDFLISVRNVNDRCKTPETINKFQPVIVIIPTKNRPLKLERALSSIIEQTYHPELVIVINDPVSDATATTRIVTSKFTRDLPVIQLVNNRSRNISGAINTGLEYVQYRFDIKNSFVALLDDDDWWDKKYLENCVKFAHEYDSDWVISGLIRHDNKSPEGCFQDIPNNIEVSKFLVTNPNIQNSNLFVRASKLISIGGYDENLVSTTDRDICIRLLQSNSVHYTFLRNHLVHHDASDDPGRLSHPGSLIKKKGLNEFYHKYSCLMSGEQKSQFKERAKILFKVEIQETV</sequence>
<dbReference type="KEGG" id="mpd:MCP_0949"/>
<dbReference type="RefSeq" id="WP_012899700.1">
    <property type="nucleotide sequence ID" value="NC_013665.1"/>
</dbReference>
<evidence type="ECO:0000256" key="1">
    <source>
        <dbReference type="ARBA" id="ARBA00006601"/>
    </source>
</evidence>
<organism evidence="5 6">
    <name type="scientific">Methanocella paludicola (strain DSM 17711 / JCM 13418 / NBRC 101707 / SANAE)</name>
    <dbReference type="NCBI Taxonomy" id="304371"/>
    <lineage>
        <taxon>Archaea</taxon>
        <taxon>Methanobacteriati</taxon>
        <taxon>Methanobacteriota</taxon>
        <taxon>Stenosarchaea group</taxon>
        <taxon>Methanomicrobia</taxon>
        <taxon>Methanocellales</taxon>
        <taxon>Methanocellaceae</taxon>
        <taxon>Methanocella</taxon>
    </lineage>
</organism>
<evidence type="ECO:0000259" key="3">
    <source>
        <dbReference type="Pfam" id="PF00984"/>
    </source>
</evidence>
<dbReference type="GeneID" id="8680975"/>
<dbReference type="AlphaFoldDB" id="D1YX49"/>
<dbReference type="SUPFAM" id="SSF53448">
    <property type="entry name" value="Nucleotide-diphospho-sugar transferases"/>
    <property type="match status" value="1"/>
</dbReference>
<name>D1YX49_METPS</name>
<accession>D1YX49</accession>
<dbReference type="SUPFAM" id="SSF51735">
    <property type="entry name" value="NAD(P)-binding Rossmann-fold domains"/>
    <property type="match status" value="1"/>
</dbReference>
<dbReference type="InterPro" id="IPR013328">
    <property type="entry name" value="6PGD_dom2"/>
</dbReference>
<dbReference type="eggNOG" id="arCOG01389">
    <property type="taxonomic scope" value="Archaea"/>
</dbReference>
<dbReference type="InterPro" id="IPR014026">
    <property type="entry name" value="UDP-Glc/GDP-Man_DH_dimer"/>
</dbReference>
<dbReference type="CAZy" id="GT2">
    <property type="family name" value="Glycosyltransferase Family 2"/>
</dbReference>
<dbReference type="Pfam" id="PF00535">
    <property type="entry name" value="Glycos_transf_2"/>
    <property type="match status" value="1"/>
</dbReference>
<dbReference type="eggNOG" id="arCOG00253">
    <property type="taxonomic scope" value="Archaea"/>
</dbReference>
<dbReference type="GO" id="GO:0016616">
    <property type="term" value="F:oxidoreductase activity, acting on the CH-OH group of donors, NAD or NADP as acceptor"/>
    <property type="evidence" value="ECO:0007669"/>
    <property type="project" value="InterPro"/>
</dbReference>
<dbReference type="Gene3D" id="1.10.1040.10">
    <property type="entry name" value="N-(1-d-carboxylethyl)-l-norvaline Dehydrogenase, domain 2"/>
    <property type="match status" value="1"/>
</dbReference>